<keyword evidence="4" id="KW-0406">Ion transport</keyword>
<keyword evidence="4" id="KW-0410">Iron transport</keyword>
<evidence type="ECO:0000259" key="14">
    <source>
        <dbReference type="Pfam" id="PF00593"/>
    </source>
</evidence>
<evidence type="ECO:0000256" key="5">
    <source>
        <dbReference type="ARBA" id="ARBA00022692"/>
    </source>
</evidence>
<evidence type="ECO:0000313" key="18">
    <source>
        <dbReference type="Proteomes" id="UP000286063"/>
    </source>
</evidence>
<evidence type="ECO:0000313" key="17">
    <source>
        <dbReference type="EMBL" id="RGY16391.1"/>
    </source>
</evidence>
<keyword evidence="3 12" id="KW-1134">Transmembrane beta strand</keyword>
<dbReference type="InterPro" id="IPR000531">
    <property type="entry name" value="Beta-barrel_TonB"/>
</dbReference>
<dbReference type="InterPro" id="IPR037066">
    <property type="entry name" value="Plug_dom_sf"/>
</dbReference>
<evidence type="ECO:0000259" key="16">
    <source>
        <dbReference type="Pfam" id="PF07715"/>
    </source>
</evidence>
<dbReference type="NCBIfam" id="TIGR04056">
    <property type="entry name" value="OMP_RagA_SusC"/>
    <property type="match status" value="1"/>
</dbReference>
<name>A0A413IML2_9BACT</name>
<organism evidence="17 18">
    <name type="scientific">Butyricimonas virosa</name>
    <dbReference type="NCBI Taxonomy" id="544645"/>
    <lineage>
        <taxon>Bacteria</taxon>
        <taxon>Pseudomonadati</taxon>
        <taxon>Bacteroidota</taxon>
        <taxon>Bacteroidia</taxon>
        <taxon>Bacteroidales</taxon>
        <taxon>Odoribacteraceae</taxon>
        <taxon>Butyricimonas</taxon>
    </lineage>
</organism>
<dbReference type="PANTHER" id="PTHR30069:SF29">
    <property type="entry name" value="HEMOGLOBIN AND HEMOGLOBIN-HAPTOGLOBIN-BINDING PROTEIN 1-RELATED"/>
    <property type="match status" value="1"/>
</dbReference>
<comment type="caution">
    <text evidence="17">The sequence shown here is derived from an EMBL/GenBank/DDBJ whole genome shotgun (WGS) entry which is preliminary data.</text>
</comment>
<feature type="domain" description="Secretin/TonB short N-terminal" evidence="15">
    <location>
        <begin position="68"/>
        <end position="118"/>
    </location>
</feature>
<dbReference type="InterPro" id="IPR023996">
    <property type="entry name" value="TonB-dep_OMP_SusC/RagA"/>
</dbReference>
<evidence type="ECO:0000259" key="15">
    <source>
        <dbReference type="Pfam" id="PF07660"/>
    </source>
</evidence>
<dbReference type="OrthoDB" id="1097545at2"/>
<evidence type="ECO:0000256" key="10">
    <source>
        <dbReference type="ARBA" id="ARBA00023170"/>
    </source>
</evidence>
<sequence>MKKKLNACCCRRQWLKKMLRVMKMGFFLLVLGFTSVHATSFSQQKVNLDVKNETLLHVLDILQEQSGYTFLFSSEDVKDVKGISLQVQGEGLFDVLKKCLVGTGLVFEINEHLVVLRREDVKNSMQQRKYIRIVGNVTDLRKQPMPGVTIMVKGLTVGTATDMNGKYTLSLPEMKNLILVYSFVGMESQEVKYTGQDTINIVLKEAVSEMDEVTVVSTGYSNVNRRDMVGAYTTVKVDDIMMAAYPTIDQMLQGQVPGMIVRSTSARAGTSPKIQIRGTSTLLGNQDPIWVVDGIIQDDPISMNASTDMTQDMKDILGNQISWLNPNDIETITVLKDASATAIYGSRASNGVIVVTTKKGKIDRLSINYSGNFAISPRPRYSQFKLMNSQERIQFSEEAYEAGLYYQEEPLQQIYTYEGLLNMYQRGEVSPQDFVYHRNRLESVNTDWLDLLTRTTLNHSHNVSVSGASEKLNYTVSVGYNKNDGQEKGNGAERLTGRASLGINLRENIKVNLAINGAIGTTKSFAGVNPLDYALSTSRAIPAFNEDGSYAFYRIPFTYNYNSEAEAIGIGYNVLNELENTGSKVKNGLVSMNLNFSWKFLDWLEYQFTGGYSYNSTNGNSYRGERSTAVARTYRGYDYGSVEPTNPWFKAALLPFGGELFTSASTTTSYNIQNKLLFSKQFNENHRLNAMIAMEIRSTTSNNDENIRWGYVKDRGNKFVSPTNPSKFESLGNKNLTGFGIFDQLYNNRTAVSEQTNNFFSIFVTLAYSLKNRYVFNFNVRNDASNRFGQDVNKRFDPTYSLGASWRVSEESFMQNQSWLSSLNLKVTWGIQGNVLTNKSPELILYQQGVANIYNEYYSTISSIPNPNLSWERTHSWNFGVDMQLLRKVNVNIDYYLRKSNAILSQKIPWENGRGEMSVNGGIIYNEGIEFTIALTPINTKNFGLNLSVNSSKNWNSAGKSSANQEPTLGDYLNGSSERLVKKGYPIGAMWSFAFKGLNPENGWPEFKYLETTEGQSYDGDMTSFLVYSGQKDPYFTGGLNLNIRYRSFTLGTSFSLLLGGKTRLISPYADLNGGRYMPSPEKNVTRDLSKRWKKPGDEKYTNIPGFIQGAGYMVTLPSGSSSYDVMYLYEKSDELVVNSSFLRCRGLNFSWQLNKEMVKKMGLNSLRLTMSVNNLFTIASKRFDGYDPELGGKQVMPKNYSIGLNVGF</sequence>
<dbReference type="Pfam" id="PF13715">
    <property type="entry name" value="CarbopepD_reg_2"/>
    <property type="match status" value="1"/>
</dbReference>
<evidence type="ECO:0000256" key="4">
    <source>
        <dbReference type="ARBA" id="ARBA00022496"/>
    </source>
</evidence>
<dbReference type="RefSeq" id="WP_117775115.1">
    <property type="nucleotide sequence ID" value="NZ_QSCR01000019.1"/>
</dbReference>
<keyword evidence="5 12" id="KW-0812">Transmembrane</keyword>
<dbReference type="InterPro" id="IPR012910">
    <property type="entry name" value="Plug_dom"/>
</dbReference>
<dbReference type="PANTHER" id="PTHR30069">
    <property type="entry name" value="TONB-DEPENDENT OUTER MEMBRANE RECEPTOR"/>
    <property type="match status" value="1"/>
</dbReference>
<evidence type="ECO:0000256" key="2">
    <source>
        <dbReference type="ARBA" id="ARBA00022448"/>
    </source>
</evidence>
<dbReference type="InterPro" id="IPR008969">
    <property type="entry name" value="CarboxyPept-like_regulatory"/>
</dbReference>
<evidence type="ECO:0000256" key="8">
    <source>
        <dbReference type="ARBA" id="ARBA00023077"/>
    </source>
</evidence>
<keyword evidence="6" id="KW-0732">Signal</keyword>
<proteinExistence type="inferred from homology"/>
<comment type="similarity">
    <text evidence="12 13">Belongs to the TonB-dependent receptor family.</text>
</comment>
<dbReference type="Proteomes" id="UP000286063">
    <property type="component" value="Unassembled WGS sequence"/>
</dbReference>
<evidence type="ECO:0000256" key="7">
    <source>
        <dbReference type="ARBA" id="ARBA00023004"/>
    </source>
</evidence>
<dbReference type="GO" id="GO:0044718">
    <property type="term" value="P:siderophore transmembrane transport"/>
    <property type="evidence" value="ECO:0007669"/>
    <property type="project" value="TreeGrafter"/>
</dbReference>
<dbReference type="EMBL" id="QSCR01000019">
    <property type="protein sequence ID" value="RGY16391.1"/>
    <property type="molecule type" value="Genomic_DNA"/>
</dbReference>
<dbReference type="Gene3D" id="2.60.40.1120">
    <property type="entry name" value="Carboxypeptidase-like, regulatory domain"/>
    <property type="match status" value="1"/>
</dbReference>
<keyword evidence="10" id="KW-0675">Receptor</keyword>
<feature type="domain" description="TonB-dependent receptor-like beta-barrel" evidence="14">
    <location>
        <begin position="547"/>
        <end position="1047"/>
    </location>
</feature>
<dbReference type="Gene3D" id="2.40.170.20">
    <property type="entry name" value="TonB-dependent receptor, beta-barrel domain"/>
    <property type="match status" value="1"/>
</dbReference>
<reference evidence="17 18" key="1">
    <citation type="submission" date="2018-08" db="EMBL/GenBank/DDBJ databases">
        <title>A genome reference for cultivated species of the human gut microbiota.</title>
        <authorList>
            <person name="Zou Y."/>
            <person name="Xue W."/>
            <person name="Luo G."/>
        </authorList>
    </citation>
    <scope>NUCLEOTIDE SEQUENCE [LARGE SCALE GENOMIC DNA]</scope>
    <source>
        <strain evidence="17 18">OF02-7</strain>
    </source>
</reference>
<comment type="subcellular location">
    <subcellularLocation>
        <location evidence="1 12">Cell outer membrane</location>
        <topology evidence="1 12">Multi-pass membrane protein</topology>
    </subcellularLocation>
</comment>
<dbReference type="Pfam" id="PF07660">
    <property type="entry name" value="STN"/>
    <property type="match status" value="1"/>
</dbReference>
<dbReference type="NCBIfam" id="TIGR04057">
    <property type="entry name" value="SusC_RagA_signa"/>
    <property type="match status" value="1"/>
</dbReference>
<evidence type="ECO:0000256" key="9">
    <source>
        <dbReference type="ARBA" id="ARBA00023136"/>
    </source>
</evidence>
<feature type="domain" description="TonB-dependent receptor plug" evidence="16">
    <location>
        <begin position="226"/>
        <end position="352"/>
    </location>
</feature>
<dbReference type="GO" id="GO:0009279">
    <property type="term" value="C:cell outer membrane"/>
    <property type="evidence" value="ECO:0007669"/>
    <property type="project" value="UniProtKB-SubCell"/>
</dbReference>
<evidence type="ECO:0000256" key="6">
    <source>
        <dbReference type="ARBA" id="ARBA00022729"/>
    </source>
</evidence>
<dbReference type="Pfam" id="PF00593">
    <property type="entry name" value="TonB_dep_Rec_b-barrel"/>
    <property type="match status" value="1"/>
</dbReference>
<evidence type="ECO:0000256" key="3">
    <source>
        <dbReference type="ARBA" id="ARBA00022452"/>
    </source>
</evidence>
<dbReference type="InterPro" id="IPR036942">
    <property type="entry name" value="Beta-barrel_TonB_sf"/>
</dbReference>
<keyword evidence="8 13" id="KW-0798">TonB box</keyword>
<dbReference type="InterPro" id="IPR039426">
    <property type="entry name" value="TonB-dep_rcpt-like"/>
</dbReference>
<evidence type="ECO:0000256" key="1">
    <source>
        <dbReference type="ARBA" id="ARBA00004571"/>
    </source>
</evidence>
<dbReference type="Gene3D" id="2.170.130.10">
    <property type="entry name" value="TonB-dependent receptor, plug domain"/>
    <property type="match status" value="1"/>
</dbReference>
<evidence type="ECO:0000256" key="13">
    <source>
        <dbReference type="RuleBase" id="RU003357"/>
    </source>
</evidence>
<dbReference type="InterPro" id="IPR023997">
    <property type="entry name" value="TonB-dep_OMP_SusC/RagA_CS"/>
</dbReference>
<gene>
    <name evidence="17" type="ORF">DXA50_11210</name>
</gene>
<evidence type="ECO:0000256" key="11">
    <source>
        <dbReference type="ARBA" id="ARBA00023237"/>
    </source>
</evidence>
<protein>
    <submittedName>
        <fullName evidence="17">SusC/RagA family TonB-linked outer membrane protein</fullName>
    </submittedName>
</protein>
<dbReference type="PROSITE" id="PS52016">
    <property type="entry name" value="TONB_DEPENDENT_REC_3"/>
    <property type="match status" value="1"/>
</dbReference>
<keyword evidence="7" id="KW-0408">Iron</keyword>
<dbReference type="SUPFAM" id="SSF56935">
    <property type="entry name" value="Porins"/>
    <property type="match status" value="1"/>
</dbReference>
<dbReference type="InterPro" id="IPR011662">
    <property type="entry name" value="Secretin/TonB_short_N"/>
</dbReference>
<evidence type="ECO:0000256" key="12">
    <source>
        <dbReference type="PROSITE-ProRule" id="PRU01360"/>
    </source>
</evidence>
<dbReference type="Pfam" id="PF07715">
    <property type="entry name" value="Plug"/>
    <property type="match status" value="1"/>
</dbReference>
<dbReference type="SUPFAM" id="SSF49464">
    <property type="entry name" value="Carboxypeptidase regulatory domain-like"/>
    <property type="match status" value="1"/>
</dbReference>
<dbReference type="GO" id="GO:0015344">
    <property type="term" value="F:siderophore uptake transmembrane transporter activity"/>
    <property type="evidence" value="ECO:0007669"/>
    <property type="project" value="TreeGrafter"/>
</dbReference>
<keyword evidence="11 12" id="KW-0998">Cell outer membrane</keyword>
<keyword evidence="2 12" id="KW-0813">Transport</keyword>
<keyword evidence="9 12" id="KW-0472">Membrane</keyword>
<accession>A0A413IML2</accession>
<dbReference type="AlphaFoldDB" id="A0A413IML2"/>